<dbReference type="EMBL" id="JAVDUM010000004">
    <property type="protein sequence ID" value="MDR6866586.1"/>
    <property type="molecule type" value="Genomic_DNA"/>
</dbReference>
<evidence type="ECO:0000313" key="3">
    <source>
        <dbReference type="EMBL" id="MDR6866586.1"/>
    </source>
</evidence>
<dbReference type="PROSITE" id="PS00086">
    <property type="entry name" value="CYTOCHROME_P450"/>
    <property type="match status" value="1"/>
</dbReference>
<dbReference type="InterPro" id="IPR017972">
    <property type="entry name" value="Cyt_P450_CS"/>
</dbReference>
<comment type="caution">
    <text evidence="3">The sequence shown here is derived from an EMBL/GenBank/DDBJ whole genome shotgun (WGS) entry which is preliminary data.</text>
</comment>
<comment type="similarity">
    <text evidence="1 2">Belongs to the cytochrome P450 family.</text>
</comment>
<dbReference type="PRINTS" id="PR00385">
    <property type="entry name" value="P450"/>
</dbReference>
<dbReference type="InterPro" id="IPR036396">
    <property type="entry name" value="Cyt_P450_sf"/>
</dbReference>
<keyword evidence="2" id="KW-0479">Metal-binding</keyword>
<dbReference type="InterPro" id="IPR002397">
    <property type="entry name" value="Cyt_P450_B"/>
</dbReference>
<dbReference type="PRINTS" id="PR00359">
    <property type="entry name" value="BP450"/>
</dbReference>
<organism evidence="3 4">
    <name type="scientific">Microbacterium resistens</name>
    <dbReference type="NCBI Taxonomy" id="156977"/>
    <lineage>
        <taxon>Bacteria</taxon>
        <taxon>Bacillati</taxon>
        <taxon>Actinomycetota</taxon>
        <taxon>Actinomycetes</taxon>
        <taxon>Micrococcales</taxon>
        <taxon>Microbacteriaceae</taxon>
        <taxon>Microbacterium</taxon>
    </lineage>
</organism>
<evidence type="ECO:0000256" key="1">
    <source>
        <dbReference type="ARBA" id="ARBA00010617"/>
    </source>
</evidence>
<name>A0ABU1SAJ7_9MICO</name>
<dbReference type="PANTHER" id="PTHR46696:SF1">
    <property type="entry name" value="CYTOCHROME P450 YJIB-RELATED"/>
    <property type="match status" value="1"/>
</dbReference>
<dbReference type="Proteomes" id="UP001259347">
    <property type="component" value="Unassembled WGS sequence"/>
</dbReference>
<keyword evidence="2" id="KW-0349">Heme</keyword>
<proteinExistence type="inferred from homology"/>
<dbReference type="RefSeq" id="WP_310018542.1">
    <property type="nucleotide sequence ID" value="NZ_JAVDUM010000004.1"/>
</dbReference>
<keyword evidence="2" id="KW-0560">Oxidoreductase</keyword>
<keyword evidence="2" id="KW-0408">Iron</keyword>
<evidence type="ECO:0000313" key="4">
    <source>
        <dbReference type="Proteomes" id="UP001259347"/>
    </source>
</evidence>
<keyword evidence="4" id="KW-1185">Reference proteome</keyword>
<dbReference type="Pfam" id="PF00067">
    <property type="entry name" value="p450"/>
    <property type="match status" value="1"/>
</dbReference>
<protein>
    <submittedName>
        <fullName evidence="3">Cytochrome P450</fullName>
    </submittedName>
</protein>
<dbReference type="Gene3D" id="1.10.630.10">
    <property type="entry name" value="Cytochrome P450"/>
    <property type="match status" value="1"/>
</dbReference>
<dbReference type="CDD" id="cd00302">
    <property type="entry name" value="cytochrome_P450"/>
    <property type="match status" value="1"/>
</dbReference>
<gene>
    <name evidence="3" type="ORF">J2Y69_001179</name>
</gene>
<evidence type="ECO:0000256" key="2">
    <source>
        <dbReference type="RuleBase" id="RU000461"/>
    </source>
</evidence>
<sequence length="390" mass="42294">MMARTPVFTLAQRHEHDLMRAAHPMTYQAVLRVRAPIRRIPAARVVVVKDPALVREALTETDRFSKTGPGGSAELWTPMIGPSGLLNMDGDAHRRLRRQLAPLFSPAFTAQLAAEALVPLVDEFHETLAAGRRVDVARWARRLSSTTVSRLIGFEQTLDDQELFRRASEITGFASALRRTLRPRQLTKARAIVAEITAHAEDAYRRGDEATVPGRMRALGLDLEDMRGVITALVIAGTETLSSLLPRLTAILVDTGWLTRLAADPGLTDAVVAEGLRITTPSPVTLRAVTRETTLGGVPVRSGDRLLLVTFAANRSAGELFDPSDSPAASLKQLWFGAGPHFCIGAPLAMAEIRIGLAAIAAHPGLRIVSRTPSTRVLVPAYRSLEVEDA</sequence>
<reference evidence="3 4" key="1">
    <citation type="submission" date="2023-07" db="EMBL/GenBank/DDBJ databases">
        <title>Sorghum-associated microbial communities from plants grown in Nebraska, USA.</title>
        <authorList>
            <person name="Schachtman D."/>
        </authorList>
    </citation>
    <scope>NUCLEOTIDE SEQUENCE [LARGE SCALE GENOMIC DNA]</scope>
    <source>
        <strain evidence="3 4">2980</strain>
    </source>
</reference>
<dbReference type="PANTHER" id="PTHR46696">
    <property type="entry name" value="P450, PUTATIVE (EUROFUNG)-RELATED"/>
    <property type="match status" value="1"/>
</dbReference>
<dbReference type="InterPro" id="IPR001128">
    <property type="entry name" value="Cyt_P450"/>
</dbReference>
<dbReference type="SUPFAM" id="SSF48264">
    <property type="entry name" value="Cytochrome P450"/>
    <property type="match status" value="1"/>
</dbReference>
<accession>A0ABU1SAJ7</accession>
<keyword evidence="2" id="KW-0503">Monooxygenase</keyword>